<evidence type="ECO:0000313" key="2">
    <source>
        <dbReference type="Proteomes" id="UP001482513"/>
    </source>
</evidence>
<comment type="caution">
    <text evidence="1">The sequence shown here is derived from an EMBL/GenBank/DDBJ whole genome shotgun (WGS) entry which is preliminary data.</text>
</comment>
<protein>
    <submittedName>
        <fullName evidence="1">Uncharacterized protein</fullName>
    </submittedName>
</protein>
<evidence type="ECO:0000313" key="1">
    <source>
        <dbReference type="EMBL" id="MEP0950037.1"/>
    </source>
</evidence>
<sequence length="53" mass="5867">MYGEAKKRRQLMATDEGWDGFKALATSMDLSASELVERLGRGTIPLEPPASKR</sequence>
<proteinExistence type="predicted"/>
<name>A0ABV0KBB3_9CYAN</name>
<dbReference type="Proteomes" id="UP001482513">
    <property type="component" value="Unassembled WGS sequence"/>
</dbReference>
<reference evidence="1 2" key="1">
    <citation type="submission" date="2022-04" db="EMBL/GenBank/DDBJ databases">
        <title>Positive selection, recombination, and allopatry shape intraspecific diversity of widespread and dominant cyanobacteria.</title>
        <authorList>
            <person name="Wei J."/>
            <person name="Shu W."/>
            <person name="Hu C."/>
        </authorList>
    </citation>
    <scope>NUCLEOTIDE SEQUENCE [LARGE SCALE GENOMIC DNA]</scope>
    <source>
        <strain evidence="1 2">DQ-A4</strain>
    </source>
</reference>
<gene>
    <name evidence="1" type="ORF">NC992_24405</name>
</gene>
<dbReference type="EMBL" id="JAMPKX010000019">
    <property type="protein sequence ID" value="MEP0950037.1"/>
    <property type="molecule type" value="Genomic_DNA"/>
</dbReference>
<dbReference type="RefSeq" id="WP_348251378.1">
    <property type="nucleotide sequence ID" value="NZ_JAMPKX010000019.1"/>
</dbReference>
<organism evidence="1 2">
    <name type="scientific">Leptolyngbya subtilissima DQ-A4</name>
    <dbReference type="NCBI Taxonomy" id="2933933"/>
    <lineage>
        <taxon>Bacteria</taxon>
        <taxon>Bacillati</taxon>
        <taxon>Cyanobacteriota</taxon>
        <taxon>Cyanophyceae</taxon>
        <taxon>Leptolyngbyales</taxon>
        <taxon>Leptolyngbyaceae</taxon>
        <taxon>Leptolyngbya group</taxon>
        <taxon>Leptolyngbya</taxon>
    </lineage>
</organism>
<keyword evidence="2" id="KW-1185">Reference proteome</keyword>
<accession>A0ABV0KBB3</accession>